<feature type="non-terminal residue" evidence="1">
    <location>
        <position position="153"/>
    </location>
</feature>
<sequence>MDASTSTETYTHRVQWGLPSAKCQFLPFSISKSILHKSVCRLKKNTVCRWIQNKTISLSSSTLPAPQHRSLSCPLMRPRLVWGEGGGVVQCRQEKKQIVLAFSGLQWNRKMTMTITIRQQLMQPKDTIPLNQKSGVIYRIDCHCGRANYVGGT</sequence>
<organism evidence="1">
    <name type="scientific">Schistocephalus solidus</name>
    <name type="common">Tapeworm</name>
    <dbReference type="NCBI Taxonomy" id="70667"/>
    <lineage>
        <taxon>Eukaryota</taxon>
        <taxon>Metazoa</taxon>
        <taxon>Spiralia</taxon>
        <taxon>Lophotrochozoa</taxon>
        <taxon>Platyhelminthes</taxon>
        <taxon>Cestoda</taxon>
        <taxon>Eucestoda</taxon>
        <taxon>Diphyllobothriidea</taxon>
        <taxon>Diphyllobothriidae</taxon>
        <taxon>Schistocephalus</taxon>
    </lineage>
</organism>
<name>A0A0X3NLR0_SCHSO</name>
<accession>A0A0X3NLR0</accession>
<protein>
    <submittedName>
        <fullName evidence="1">Uncharacterized protein</fullName>
    </submittedName>
</protein>
<dbReference type="EMBL" id="GEEE01022660">
    <property type="protein sequence ID" value="JAP40565.1"/>
    <property type="molecule type" value="Transcribed_RNA"/>
</dbReference>
<evidence type="ECO:0000313" key="1">
    <source>
        <dbReference type="EMBL" id="JAP40565.1"/>
    </source>
</evidence>
<proteinExistence type="predicted"/>
<reference evidence="1" key="1">
    <citation type="submission" date="2016-01" db="EMBL/GenBank/DDBJ databases">
        <title>Reference transcriptome for the parasite Schistocephalus solidus: insights into the molecular evolution of parasitism.</title>
        <authorList>
            <person name="Hebert F.O."/>
            <person name="Grambauer S."/>
            <person name="Barber I."/>
            <person name="Landry C.R."/>
            <person name="Aubin-Horth N."/>
        </authorList>
    </citation>
    <scope>NUCLEOTIDE SEQUENCE</scope>
</reference>
<dbReference type="AlphaFoldDB" id="A0A0X3NLR0"/>
<gene>
    <name evidence="1" type="ORF">TR102459</name>
</gene>